<comment type="similarity">
    <text evidence="3">Belongs to the EMC7 family.</text>
</comment>
<feature type="compositionally biased region" description="Gly residues" evidence="13">
    <location>
        <begin position="385"/>
        <end position="396"/>
    </location>
</feature>
<evidence type="ECO:0000256" key="14">
    <source>
        <dbReference type="SAM" id="Phobius"/>
    </source>
</evidence>
<keyword evidence="5" id="KW-0963">Cytoplasm</keyword>
<evidence type="ECO:0000313" key="17">
    <source>
        <dbReference type="EMBL" id="RXN05555.1"/>
    </source>
</evidence>
<keyword evidence="18" id="KW-1185">Reference proteome</keyword>
<comment type="subcellular location">
    <subcellularLocation>
        <location evidence="2">Cytoplasm</location>
        <location evidence="2">Cytoskeleton</location>
    </subcellularLocation>
    <subcellularLocation>
        <location evidence="1">Membrane</location>
        <topology evidence="1">Single-pass membrane protein</topology>
    </subcellularLocation>
</comment>
<evidence type="ECO:0000256" key="13">
    <source>
        <dbReference type="SAM" id="MobiDB-lite"/>
    </source>
</evidence>
<evidence type="ECO:0000256" key="3">
    <source>
        <dbReference type="ARBA" id="ARBA00008880"/>
    </source>
</evidence>
<accession>A0A498LJ85</accession>
<dbReference type="EMBL" id="QBIY01013398">
    <property type="protein sequence ID" value="RXN05555.1"/>
    <property type="molecule type" value="Genomic_DNA"/>
</dbReference>
<keyword evidence="9 14" id="KW-0472">Membrane</keyword>
<organism evidence="17 18">
    <name type="scientific">Labeo rohita</name>
    <name type="common">Indian major carp</name>
    <name type="synonym">Cyprinus rohita</name>
    <dbReference type="NCBI Taxonomy" id="84645"/>
    <lineage>
        <taxon>Eukaryota</taxon>
        <taxon>Metazoa</taxon>
        <taxon>Chordata</taxon>
        <taxon>Craniata</taxon>
        <taxon>Vertebrata</taxon>
        <taxon>Euteleostomi</taxon>
        <taxon>Actinopterygii</taxon>
        <taxon>Neopterygii</taxon>
        <taxon>Teleostei</taxon>
        <taxon>Ostariophysi</taxon>
        <taxon>Cypriniformes</taxon>
        <taxon>Cyprinidae</taxon>
        <taxon>Labeoninae</taxon>
        <taxon>Labeonini</taxon>
        <taxon>Labeo</taxon>
    </lineage>
</organism>
<evidence type="ECO:0000256" key="1">
    <source>
        <dbReference type="ARBA" id="ARBA00004167"/>
    </source>
</evidence>
<protein>
    <recommendedName>
        <fullName evidence="11">Endoplasmic reticulum membrane protein complex subunit 7</fullName>
    </recommendedName>
    <alternativeName>
        <fullName evidence="12">ER membrane protein complex subunit 7</fullName>
    </alternativeName>
</protein>
<feature type="region of interest" description="Disordered" evidence="13">
    <location>
        <begin position="370"/>
        <end position="412"/>
    </location>
</feature>
<dbReference type="InterPro" id="IPR039163">
    <property type="entry name" value="EMC7"/>
</dbReference>
<feature type="region of interest" description="Disordered" evidence="13">
    <location>
        <begin position="15"/>
        <end position="91"/>
    </location>
</feature>
<feature type="transmembrane region" description="Helical" evidence="14">
    <location>
        <begin position="319"/>
        <end position="342"/>
    </location>
</feature>
<dbReference type="Pfam" id="PF13925">
    <property type="entry name" value="Katanin_con80"/>
    <property type="match status" value="1"/>
</dbReference>
<feature type="domain" description="ER membrane protein complex subunit 7 beta-sandwich" evidence="15">
    <location>
        <begin position="233"/>
        <end position="327"/>
    </location>
</feature>
<dbReference type="GO" id="GO:0072546">
    <property type="term" value="C:EMC complex"/>
    <property type="evidence" value="ECO:0007669"/>
    <property type="project" value="TreeGrafter"/>
</dbReference>
<keyword evidence="8 14" id="KW-1133">Transmembrane helix</keyword>
<evidence type="ECO:0000259" key="15">
    <source>
        <dbReference type="Pfam" id="PF09430"/>
    </source>
</evidence>
<sequence length="412" mass="46795">MSCEDEEDHRYTLQLSAAKHSQQDACDKMRDTGKKSRSNAAGRLKRVVSCKRKTRHHVTGPGAHRRASTPVKPVREQMHEDKPQHSESLNDRSCCSQISEEHHVLTDVLHGRNLRLSLALTLWRRSTGELLSFLERSVSSSLREETLGFCVDLFPLVKNLLESRFEDYIISALIWIQTALERWSSRLIKDSQSSDHRNISVLKQQLQELWTLKTRLTSASQTTADIWKHQISPASFCRDDGSFTVSDVPSGSYVLEISSPTYRFQPVRVDITTTGKMRARVVNYIKTSEVIRLPYPLQMRCVGLHSYFIPRETWGWSDFLMNPMVLMMVLPLLIILLLPKVFNPSDPEMRRMEQSMNMLNSNQELPDVSELMTKFFSPPKSQGKAAGGGGARGPRGGAPSPRAGASRRKMRD</sequence>
<evidence type="ECO:0000256" key="10">
    <source>
        <dbReference type="ARBA" id="ARBA00023212"/>
    </source>
</evidence>
<feature type="domain" description="Katanin p80 subunit C-terminal" evidence="16">
    <location>
        <begin position="101"/>
        <end position="226"/>
    </location>
</feature>
<reference evidence="17 18" key="1">
    <citation type="submission" date="2018-03" db="EMBL/GenBank/DDBJ databases">
        <title>Draft genome sequence of Rohu Carp (Labeo rohita).</title>
        <authorList>
            <person name="Das P."/>
            <person name="Kushwaha B."/>
            <person name="Joshi C.G."/>
            <person name="Kumar D."/>
            <person name="Nagpure N.S."/>
            <person name="Sahoo L."/>
            <person name="Das S.P."/>
            <person name="Bit A."/>
            <person name="Patnaik S."/>
            <person name="Meher P.K."/>
            <person name="Jayasankar P."/>
            <person name="Koringa P.G."/>
            <person name="Patel N.V."/>
            <person name="Hinsu A.T."/>
            <person name="Kumar R."/>
            <person name="Pandey M."/>
            <person name="Agarwal S."/>
            <person name="Srivastava S."/>
            <person name="Singh M."/>
            <person name="Iquebal M.A."/>
            <person name="Jaiswal S."/>
            <person name="Angadi U.B."/>
            <person name="Kumar N."/>
            <person name="Raza M."/>
            <person name="Shah T.M."/>
            <person name="Rai A."/>
            <person name="Jena J.K."/>
        </authorList>
    </citation>
    <scope>NUCLEOTIDE SEQUENCE [LARGE SCALE GENOMIC DNA]</scope>
    <source>
        <strain evidence="17">DASCIFA01</strain>
        <tissue evidence="17">Testis</tissue>
    </source>
</reference>
<dbReference type="GO" id="GO:0008017">
    <property type="term" value="F:microtubule binding"/>
    <property type="evidence" value="ECO:0007669"/>
    <property type="project" value="InterPro"/>
</dbReference>
<evidence type="ECO:0000256" key="4">
    <source>
        <dbReference type="ARBA" id="ARBA00011276"/>
    </source>
</evidence>
<dbReference type="Pfam" id="PF09430">
    <property type="entry name" value="EMC7_beta-sandw"/>
    <property type="match status" value="1"/>
</dbReference>
<feature type="compositionally biased region" description="Basic and acidic residues" evidence="13">
    <location>
        <begin position="21"/>
        <end position="34"/>
    </location>
</feature>
<dbReference type="InterPro" id="IPR028021">
    <property type="entry name" value="Katanin_C-terminal"/>
</dbReference>
<comment type="subunit">
    <text evidence="4">Component of the ER membrane protein complex (EMC).</text>
</comment>
<feature type="compositionally biased region" description="Basic residues" evidence="13">
    <location>
        <begin position="43"/>
        <end position="67"/>
    </location>
</feature>
<gene>
    <name evidence="17" type="ORF">ROHU_033298</name>
</gene>
<evidence type="ECO:0000259" key="16">
    <source>
        <dbReference type="Pfam" id="PF13925"/>
    </source>
</evidence>
<dbReference type="PANTHER" id="PTHR13605">
    <property type="entry name" value="ER MEMBRANE PROTEIN COMPLEX SUBUNIT 7"/>
    <property type="match status" value="1"/>
</dbReference>
<evidence type="ECO:0000256" key="12">
    <source>
        <dbReference type="ARBA" id="ARBA00044558"/>
    </source>
</evidence>
<feature type="compositionally biased region" description="Basic and acidic residues" evidence="13">
    <location>
        <begin position="73"/>
        <end position="90"/>
    </location>
</feature>
<dbReference type="InterPro" id="IPR019008">
    <property type="entry name" value="Beta_sandwich_EMC7"/>
</dbReference>
<dbReference type="STRING" id="84645.A0A498LJ85"/>
<keyword evidence="10" id="KW-0206">Cytoskeleton</keyword>
<name>A0A498LJ85_LABRO</name>
<dbReference type="GO" id="GO:0005856">
    <property type="term" value="C:cytoskeleton"/>
    <property type="evidence" value="ECO:0007669"/>
    <property type="project" value="UniProtKB-SubCell"/>
</dbReference>
<dbReference type="Proteomes" id="UP000290572">
    <property type="component" value="Unassembled WGS sequence"/>
</dbReference>
<evidence type="ECO:0000256" key="2">
    <source>
        <dbReference type="ARBA" id="ARBA00004245"/>
    </source>
</evidence>
<evidence type="ECO:0000256" key="5">
    <source>
        <dbReference type="ARBA" id="ARBA00022490"/>
    </source>
</evidence>
<evidence type="ECO:0000256" key="11">
    <source>
        <dbReference type="ARBA" id="ARBA00044526"/>
    </source>
</evidence>
<evidence type="ECO:0000256" key="6">
    <source>
        <dbReference type="ARBA" id="ARBA00022692"/>
    </source>
</evidence>
<evidence type="ECO:0000256" key="7">
    <source>
        <dbReference type="ARBA" id="ARBA00022729"/>
    </source>
</evidence>
<keyword evidence="6 14" id="KW-0812">Transmembrane</keyword>
<proteinExistence type="inferred from homology"/>
<dbReference type="AlphaFoldDB" id="A0A498LJ85"/>
<comment type="caution">
    <text evidence="17">The sequence shown here is derived from an EMBL/GenBank/DDBJ whole genome shotgun (WGS) entry which is preliminary data.</text>
</comment>
<evidence type="ECO:0000256" key="8">
    <source>
        <dbReference type="ARBA" id="ARBA00022989"/>
    </source>
</evidence>
<keyword evidence="7" id="KW-0732">Signal</keyword>
<evidence type="ECO:0000256" key="9">
    <source>
        <dbReference type="ARBA" id="ARBA00023136"/>
    </source>
</evidence>
<evidence type="ECO:0000313" key="18">
    <source>
        <dbReference type="Proteomes" id="UP000290572"/>
    </source>
</evidence>
<dbReference type="PANTHER" id="PTHR13605:SF4">
    <property type="entry name" value="ER MEMBRANE PROTEIN COMPLEX SUBUNIT 7"/>
    <property type="match status" value="1"/>
</dbReference>